<evidence type="ECO:0000313" key="1">
    <source>
        <dbReference type="EMBL" id="KAK9292726.1"/>
    </source>
</evidence>
<reference evidence="1 2" key="1">
    <citation type="journal article" date="2024" name="Plant J.">
        <title>Genome sequences and population genomics reveal climatic adaptation and genomic divergence between two closely related sweetgum species.</title>
        <authorList>
            <person name="Xu W.Q."/>
            <person name="Ren C.Q."/>
            <person name="Zhang X.Y."/>
            <person name="Comes H.P."/>
            <person name="Liu X.H."/>
            <person name="Li Y.G."/>
            <person name="Kettle C.J."/>
            <person name="Jalonen R."/>
            <person name="Gaisberger H."/>
            <person name="Ma Y.Z."/>
            <person name="Qiu Y.X."/>
        </authorList>
    </citation>
    <scope>NUCLEOTIDE SEQUENCE [LARGE SCALE GENOMIC DNA]</scope>
    <source>
        <strain evidence="1">Hangzhou</strain>
    </source>
</reference>
<name>A0AAP0SDH8_LIQFO</name>
<comment type="caution">
    <text evidence="1">The sequence shown here is derived from an EMBL/GenBank/DDBJ whole genome shotgun (WGS) entry which is preliminary data.</text>
</comment>
<evidence type="ECO:0000313" key="2">
    <source>
        <dbReference type="Proteomes" id="UP001415857"/>
    </source>
</evidence>
<proteinExistence type="predicted"/>
<dbReference type="AlphaFoldDB" id="A0AAP0SDH8"/>
<sequence>MFCSLICCTDLCWNESFFREGVGSFQIVGLYLLRKVNSVSILAARLCHVLCLYETILCAFISTLKQHTKSHLIIIVRTIIQRKECMANYKLSLAYARKNGNLLNICEQERISASLGPGFPTIA</sequence>
<keyword evidence="2" id="KW-1185">Reference proteome</keyword>
<dbReference type="EMBL" id="JBBPBK010000001">
    <property type="protein sequence ID" value="KAK9292726.1"/>
    <property type="molecule type" value="Genomic_DNA"/>
</dbReference>
<organism evidence="1 2">
    <name type="scientific">Liquidambar formosana</name>
    <name type="common">Formosan gum</name>
    <dbReference type="NCBI Taxonomy" id="63359"/>
    <lineage>
        <taxon>Eukaryota</taxon>
        <taxon>Viridiplantae</taxon>
        <taxon>Streptophyta</taxon>
        <taxon>Embryophyta</taxon>
        <taxon>Tracheophyta</taxon>
        <taxon>Spermatophyta</taxon>
        <taxon>Magnoliopsida</taxon>
        <taxon>eudicotyledons</taxon>
        <taxon>Gunneridae</taxon>
        <taxon>Pentapetalae</taxon>
        <taxon>Saxifragales</taxon>
        <taxon>Altingiaceae</taxon>
        <taxon>Liquidambar</taxon>
    </lineage>
</organism>
<gene>
    <name evidence="1" type="ORF">L1049_020705</name>
</gene>
<dbReference type="Proteomes" id="UP001415857">
    <property type="component" value="Unassembled WGS sequence"/>
</dbReference>
<accession>A0AAP0SDH8</accession>
<protein>
    <submittedName>
        <fullName evidence="1">Uncharacterized protein</fullName>
    </submittedName>
</protein>